<evidence type="ECO:0000313" key="3">
    <source>
        <dbReference type="Proteomes" id="UP001494672"/>
    </source>
</evidence>
<sequence>MNIFKFEMQRAFKNIWLAVSVAIGTLIGLADIVLYLKQYGHKADCALIQIWLGTDYHFAYNSLFYVLLPLLACLPYAGTCYQDIKSGYERNICIRTSRIKYMLAKELAVVASGAAATAIPLLIDLFICAGIYPNKKPDKLTFLYAGIIDCNMFPRLFAEHPVCYALVFIVLDALFGGIAGLVAMCFARWCGSRFSTMMAPFALYVFTGVIFEGTGIGTWSAMAMINPIQNVVTYRYQIVTMYVVVCTVPLALIYIWHRRRDIL</sequence>
<keyword evidence="3" id="KW-1185">Reference proteome</keyword>
<feature type="transmembrane region" description="Helical" evidence="1">
    <location>
        <begin position="234"/>
        <end position="256"/>
    </location>
</feature>
<proteinExistence type="predicted"/>
<dbReference type="Proteomes" id="UP001494672">
    <property type="component" value="Unassembled WGS sequence"/>
</dbReference>
<evidence type="ECO:0008006" key="4">
    <source>
        <dbReference type="Google" id="ProtNLM"/>
    </source>
</evidence>
<evidence type="ECO:0000256" key="1">
    <source>
        <dbReference type="SAM" id="Phobius"/>
    </source>
</evidence>
<keyword evidence="1" id="KW-0472">Membrane</keyword>
<accession>A0ABV1I7G4</accession>
<feature type="transmembrane region" description="Helical" evidence="1">
    <location>
        <begin position="15"/>
        <end position="36"/>
    </location>
</feature>
<name>A0ABV1I7G4_9FIRM</name>
<feature type="transmembrane region" description="Helical" evidence="1">
    <location>
        <begin position="164"/>
        <end position="189"/>
    </location>
</feature>
<comment type="caution">
    <text evidence="2">The sequence shown here is derived from an EMBL/GenBank/DDBJ whole genome shotgun (WGS) entry which is preliminary data.</text>
</comment>
<evidence type="ECO:0000313" key="2">
    <source>
        <dbReference type="EMBL" id="MEQ2591884.1"/>
    </source>
</evidence>
<feature type="transmembrane region" description="Helical" evidence="1">
    <location>
        <begin position="107"/>
        <end position="132"/>
    </location>
</feature>
<keyword evidence="1" id="KW-1133">Transmembrane helix</keyword>
<feature type="transmembrane region" description="Helical" evidence="1">
    <location>
        <begin position="201"/>
        <end position="222"/>
    </location>
</feature>
<keyword evidence="1" id="KW-0812">Transmembrane</keyword>
<dbReference type="RefSeq" id="WP_156337922.1">
    <property type="nucleotide sequence ID" value="NZ_JBBNGJ010000002.1"/>
</dbReference>
<gene>
    <name evidence="2" type="ORF">AAAU18_03020</name>
</gene>
<feature type="transmembrane region" description="Helical" evidence="1">
    <location>
        <begin position="56"/>
        <end position="77"/>
    </location>
</feature>
<organism evidence="2 3">
    <name type="scientific">Coprococcus aceti</name>
    <dbReference type="NCBI Taxonomy" id="2981786"/>
    <lineage>
        <taxon>Bacteria</taxon>
        <taxon>Bacillati</taxon>
        <taxon>Bacillota</taxon>
        <taxon>Clostridia</taxon>
        <taxon>Lachnospirales</taxon>
        <taxon>Lachnospiraceae</taxon>
        <taxon>Coprococcus</taxon>
    </lineage>
</organism>
<reference evidence="2 3" key="1">
    <citation type="submission" date="2024-04" db="EMBL/GenBank/DDBJ databases">
        <title>Human intestinal bacterial collection.</title>
        <authorList>
            <person name="Pauvert C."/>
            <person name="Hitch T.C.A."/>
            <person name="Clavel T."/>
        </authorList>
    </citation>
    <scope>NUCLEOTIDE SEQUENCE [LARGE SCALE GENOMIC DNA]</scope>
    <source>
        <strain evidence="2 3">CLA-AA-H181</strain>
    </source>
</reference>
<dbReference type="EMBL" id="JBBNGJ010000002">
    <property type="protein sequence ID" value="MEQ2591884.1"/>
    <property type="molecule type" value="Genomic_DNA"/>
</dbReference>
<protein>
    <recommendedName>
        <fullName evidence="4">ABC-2 family transporter protein</fullName>
    </recommendedName>
</protein>